<dbReference type="InterPro" id="IPR006549">
    <property type="entry name" value="HAD-SF_hydro_IIIA"/>
</dbReference>
<dbReference type="InterPro" id="IPR006543">
    <property type="entry name" value="Histidinol-phos"/>
</dbReference>
<reference evidence="11 12" key="1">
    <citation type="submission" date="2024-08" db="EMBL/GenBank/DDBJ databases">
        <authorList>
            <person name="Lu H."/>
        </authorList>
    </citation>
    <scope>NUCLEOTIDE SEQUENCE [LARGE SCALE GENOMIC DNA]</scope>
    <source>
        <strain evidence="11 12">BYS180W</strain>
    </source>
</reference>
<accession>A0ABW7FS83</accession>
<dbReference type="InterPro" id="IPR004446">
    <property type="entry name" value="Heptose_bisP_phosphatase"/>
</dbReference>
<dbReference type="InterPro" id="IPR029044">
    <property type="entry name" value="Nucleotide-diphossugar_trans"/>
</dbReference>
<keyword evidence="5 11" id="KW-0378">Hydrolase</keyword>
<dbReference type="NCBIfam" id="TIGR01656">
    <property type="entry name" value="Histidinol-ppas"/>
    <property type="match status" value="1"/>
</dbReference>
<gene>
    <name evidence="11" type="ORF">ACG0Z6_02860</name>
</gene>
<evidence type="ECO:0000256" key="2">
    <source>
        <dbReference type="ARBA" id="ARBA00005628"/>
    </source>
</evidence>
<dbReference type="Pfam" id="PF00483">
    <property type="entry name" value="NTP_transferase"/>
    <property type="match status" value="1"/>
</dbReference>
<dbReference type="InterPro" id="IPR005835">
    <property type="entry name" value="NTP_transferase_dom"/>
</dbReference>
<keyword evidence="6" id="KW-0119">Carbohydrate metabolism</keyword>
<keyword evidence="3" id="KW-0963">Cytoplasm</keyword>
<evidence type="ECO:0000256" key="6">
    <source>
        <dbReference type="ARBA" id="ARBA00023277"/>
    </source>
</evidence>
<dbReference type="CDD" id="cd07503">
    <property type="entry name" value="HAD_HisB-N"/>
    <property type="match status" value="1"/>
</dbReference>
<dbReference type="PANTHER" id="PTHR42891:SF1">
    <property type="entry name" value="D-GLYCERO-BETA-D-MANNO-HEPTOSE-1,7-BISPHOSPHATE 7-PHOSPHATASE"/>
    <property type="match status" value="1"/>
</dbReference>
<dbReference type="Proteomes" id="UP001606099">
    <property type="component" value="Unassembled WGS sequence"/>
</dbReference>
<evidence type="ECO:0000256" key="1">
    <source>
        <dbReference type="ARBA" id="ARBA00004496"/>
    </source>
</evidence>
<comment type="similarity">
    <text evidence="2">Belongs to the GmhB family.</text>
</comment>
<dbReference type="GO" id="GO:0016787">
    <property type="term" value="F:hydrolase activity"/>
    <property type="evidence" value="ECO:0007669"/>
    <property type="project" value="UniProtKB-KW"/>
</dbReference>
<dbReference type="NCBIfam" id="TIGR01662">
    <property type="entry name" value="HAD-SF-IIIA"/>
    <property type="match status" value="1"/>
</dbReference>
<evidence type="ECO:0000259" key="9">
    <source>
        <dbReference type="Pfam" id="PF00483"/>
    </source>
</evidence>
<sequence>MTSSPTFLCNVAILAGGQGTRLASRSGALPKPMVPVMGKPVLQHQIELCRRHGFTDIALLVHHRHETISDFFGDGSRFGVRIRYAVEDAPRGTSGALRDALHALKPQFLLLYGDTYLDIDLRRFFGAHLASDANATLFLHPNDHPYDSDLVDIDDQGQVRGIHPYPHPEGQHLRNLVNAALYAIRNESLTSVTPEAGKADIAKHMFPAMLAQGLRLHGYVTPEYIKDMGTPDRLDKVERDIEVGLPERLSWRGLRKAVFLDRDGTLNREVNHLKSPDQIELLPGVGEAVRQLNRAGLLAVLTTNQPVIARGDVTIEELHQIHARLESLLGTQRAYLDAIYYCPHHPDRGFEGEVPALKIVCDCRKPAPGMIEQASRDLAISREGSWMVGDTTADIEAGRRAGVRTMLLHTGYGGQDAKHTGRPDYVATNLAEAVQWITVGHARARRQLAPIALAALDRRVILIGGLARSGKSSAAQVLKELLAVLGKHAHIVSLDGWLKPGSERAEGTGVLNRYNLAAAVSRLAEIAGATQRVEFEEPVYDRFTRTIASHSERHSVGTDDLLIIEGVPALCLPALTPPARTLRLFINESEDIRLKRLKDDYTARGYTEEQTTEVLNSRASDETATIRRSAESAEHMIDWEK</sequence>
<evidence type="ECO:0000256" key="7">
    <source>
        <dbReference type="ARBA" id="ARBA00031828"/>
    </source>
</evidence>
<dbReference type="RefSeq" id="WP_394458550.1">
    <property type="nucleotide sequence ID" value="NZ_JBIGHZ010000001.1"/>
</dbReference>
<dbReference type="EMBL" id="JBIGHZ010000001">
    <property type="protein sequence ID" value="MFG6447181.1"/>
    <property type="molecule type" value="Genomic_DNA"/>
</dbReference>
<comment type="caution">
    <text evidence="11">The sequence shown here is derived from an EMBL/GenBank/DDBJ whole genome shotgun (WGS) entry which is preliminary data.</text>
</comment>
<dbReference type="SUPFAM" id="SSF52540">
    <property type="entry name" value="P-loop containing nucleoside triphosphate hydrolases"/>
    <property type="match status" value="1"/>
</dbReference>
<name>A0ABW7FS83_9BURK</name>
<dbReference type="Gene3D" id="3.40.50.1000">
    <property type="entry name" value="HAD superfamily/HAD-like"/>
    <property type="match status" value="1"/>
</dbReference>
<dbReference type="Pfam" id="PF00485">
    <property type="entry name" value="PRK"/>
    <property type="match status" value="1"/>
</dbReference>
<dbReference type="Gene3D" id="3.40.50.300">
    <property type="entry name" value="P-loop containing nucleotide triphosphate hydrolases"/>
    <property type="match status" value="1"/>
</dbReference>
<dbReference type="SUPFAM" id="SSF56784">
    <property type="entry name" value="HAD-like"/>
    <property type="match status" value="1"/>
</dbReference>
<evidence type="ECO:0000313" key="11">
    <source>
        <dbReference type="EMBL" id="MFG6447181.1"/>
    </source>
</evidence>
<evidence type="ECO:0000256" key="4">
    <source>
        <dbReference type="ARBA" id="ARBA00022723"/>
    </source>
</evidence>
<dbReference type="CDD" id="cd04181">
    <property type="entry name" value="NTP_transferase"/>
    <property type="match status" value="1"/>
</dbReference>
<dbReference type="Pfam" id="PF13242">
    <property type="entry name" value="Hydrolase_like"/>
    <property type="match status" value="1"/>
</dbReference>
<evidence type="ECO:0000256" key="8">
    <source>
        <dbReference type="SAM" id="MobiDB-lite"/>
    </source>
</evidence>
<evidence type="ECO:0000256" key="5">
    <source>
        <dbReference type="ARBA" id="ARBA00022801"/>
    </source>
</evidence>
<keyword evidence="4" id="KW-0479">Metal-binding</keyword>
<comment type="subcellular location">
    <subcellularLocation>
        <location evidence="1">Cytoplasm</location>
    </subcellularLocation>
</comment>
<keyword evidence="12" id="KW-1185">Reference proteome</keyword>
<dbReference type="InterPro" id="IPR023214">
    <property type="entry name" value="HAD_sf"/>
</dbReference>
<dbReference type="InterPro" id="IPR006083">
    <property type="entry name" value="PRK/URK"/>
</dbReference>
<dbReference type="PANTHER" id="PTHR42891">
    <property type="entry name" value="D-GLYCERO-BETA-D-MANNO-HEPTOSE-1,7-BISPHOSPHATE 7-PHOSPHATASE"/>
    <property type="match status" value="1"/>
</dbReference>
<evidence type="ECO:0000313" key="12">
    <source>
        <dbReference type="Proteomes" id="UP001606099"/>
    </source>
</evidence>
<dbReference type="InterPro" id="IPR027417">
    <property type="entry name" value="P-loop_NTPase"/>
</dbReference>
<evidence type="ECO:0000256" key="3">
    <source>
        <dbReference type="ARBA" id="ARBA00022490"/>
    </source>
</evidence>
<feature type="region of interest" description="Disordered" evidence="8">
    <location>
        <begin position="622"/>
        <end position="641"/>
    </location>
</feature>
<protein>
    <recommendedName>
        <fullName evidence="7">D,D-heptose 1,7-bisphosphate phosphatase</fullName>
    </recommendedName>
</protein>
<proteinExistence type="inferred from homology"/>
<organism evidence="11 12">
    <name type="scientific">Roseateles rivi</name>
    <dbReference type="NCBI Taxonomy" id="3299028"/>
    <lineage>
        <taxon>Bacteria</taxon>
        <taxon>Pseudomonadati</taxon>
        <taxon>Pseudomonadota</taxon>
        <taxon>Betaproteobacteria</taxon>
        <taxon>Burkholderiales</taxon>
        <taxon>Sphaerotilaceae</taxon>
        <taxon>Roseateles</taxon>
    </lineage>
</organism>
<feature type="domain" description="Phosphoribulokinase/uridine kinase" evidence="10">
    <location>
        <begin position="461"/>
        <end position="637"/>
    </location>
</feature>
<dbReference type="SUPFAM" id="SSF53448">
    <property type="entry name" value="Nucleotide-diphospho-sugar transferases"/>
    <property type="match status" value="1"/>
</dbReference>
<feature type="domain" description="Nucleotidyl transferase" evidence="9">
    <location>
        <begin position="13"/>
        <end position="241"/>
    </location>
</feature>
<evidence type="ECO:0000259" key="10">
    <source>
        <dbReference type="Pfam" id="PF00485"/>
    </source>
</evidence>
<dbReference type="InterPro" id="IPR036412">
    <property type="entry name" value="HAD-like_sf"/>
</dbReference>
<dbReference type="Gene3D" id="3.90.550.10">
    <property type="entry name" value="Spore Coat Polysaccharide Biosynthesis Protein SpsA, Chain A"/>
    <property type="match status" value="1"/>
</dbReference>